<dbReference type="Gene3D" id="1.20.120.1760">
    <property type="match status" value="1"/>
</dbReference>
<organism evidence="19 20">
    <name type="scientific">Aquisphaera giovannonii</name>
    <dbReference type="NCBI Taxonomy" id="406548"/>
    <lineage>
        <taxon>Bacteria</taxon>
        <taxon>Pseudomonadati</taxon>
        <taxon>Planctomycetota</taxon>
        <taxon>Planctomycetia</taxon>
        <taxon>Isosphaerales</taxon>
        <taxon>Isosphaeraceae</taxon>
        <taxon>Aquisphaera</taxon>
    </lineage>
</organism>
<dbReference type="AlphaFoldDB" id="A0A5B9W0P5"/>
<evidence type="ECO:0000256" key="14">
    <source>
        <dbReference type="ARBA" id="ARBA00048586"/>
    </source>
</evidence>
<evidence type="ECO:0000256" key="16">
    <source>
        <dbReference type="RuleBase" id="RU003750"/>
    </source>
</evidence>
<keyword evidence="8 18" id="KW-0812">Transmembrane</keyword>
<evidence type="ECO:0000256" key="1">
    <source>
        <dbReference type="ARBA" id="ARBA00004141"/>
    </source>
</evidence>
<comment type="pathway">
    <text evidence="2">Phospholipid metabolism; phosphatidylglycerol biosynthesis; phosphatidylglycerol from CDP-diacylglycerol: step 1/2.</text>
</comment>
<evidence type="ECO:0000256" key="10">
    <source>
        <dbReference type="ARBA" id="ARBA00023098"/>
    </source>
</evidence>
<dbReference type="Pfam" id="PF01066">
    <property type="entry name" value="CDP-OH_P_transf"/>
    <property type="match status" value="1"/>
</dbReference>
<accession>A0A5B9W0P5</accession>
<reference evidence="19 20" key="1">
    <citation type="submission" date="2019-08" db="EMBL/GenBank/DDBJ databases">
        <title>Deep-cultivation of Planctomycetes and their phenomic and genomic characterization uncovers novel biology.</title>
        <authorList>
            <person name="Wiegand S."/>
            <person name="Jogler M."/>
            <person name="Boedeker C."/>
            <person name="Pinto D."/>
            <person name="Vollmers J."/>
            <person name="Rivas-Marin E."/>
            <person name="Kohn T."/>
            <person name="Peeters S.H."/>
            <person name="Heuer A."/>
            <person name="Rast P."/>
            <person name="Oberbeckmann S."/>
            <person name="Bunk B."/>
            <person name="Jeske O."/>
            <person name="Meyerdierks A."/>
            <person name="Storesund J.E."/>
            <person name="Kallscheuer N."/>
            <person name="Luecker S."/>
            <person name="Lage O.M."/>
            <person name="Pohl T."/>
            <person name="Merkel B.J."/>
            <person name="Hornburger P."/>
            <person name="Mueller R.-W."/>
            <person name="Bruemmer F."/>
            <person name="Labrenz M."/>
            <person name="Spormann A.M."/>
            <person name="Op den Camp H."/>
            <person name="Overmann J."/>
            <person name="Amann R."/>
            <person name="Jetten M.S.M."/>
            <person name="Mascher T."/>
            <person name="Medema M.H."/>
            <person name="Devos D.P."/>
            <person name="Kaster A.-K."/>
            <person name="Ovreas L."/>
            <person name="Rohde M."/>
            <person name="Galperin M.Y."/>
            <person name="Jogler C."/>
        </authorList>
    </citation>
    <scope>NUCLEOTIDE SEQUENCE [LARGE SCALE GENOMIC DNA]</scope>
    <source>
        <strain evidence="19 20">OJF2</strain>
    </source>
</reference>
<evidence type="ECO:0000313" key="20">
    <source>
        <dbReference type="Proteomes" id="UP000324233"/>
    </source>
</evidence>
<comment type="similarity">
    <text evidence="3 16">Belongs to the CDP-alcohol phosphatidyltransferase class-I family.</text>
</comment>
<keyword evidence="9 18" id="KW-1133">Transmembrane helix</keyword>
<comment type="catalytic activity">
    <reaction evidence="14">
        <text>a CDP-1,2-diacyl-sn-glycerol + sn-glycerol 3-phosphate = a 1,2-diacyl-sn-glycero-3-phospho-(1'-sn-glycero-3'-phosphate) + CMP + H(+)</text>
        <dbReference type="Rhea" id="RHEA:12593"/>
        <dbReference type="ChEBI" id="CHEBI:15378"/>
        <dbReference type="ChEBI" id="CHEBI:57597"/>
        <dbReference type="ChEBI" id="CHEBI:58332"/>
        <dbReference type="ChEBI" id="CHEBI:60110"/>
        <dbReference type="ChEBI" id="CHEBI:60377"/>
        <dbReference type="EC" id="2.7.8.5"/>
    </reaction>
</comment>
<evidence type="ECO:0000256" key="11">
    <source>
        <dbReference type="ARBA" id="ARBA00023136"/>
    </source>
</evidence>
<dbReference type="InterPro" id="IPR050324">
    <property type="entry name" value="CDP-alcohol_PTase-I"/>
</dbReference>
<dbReference type="NCBIfam" id="TIGR00560">
    <property type="entry name" value="pgsA"/>
    <property type="match status" value="1"/>
</dbReference>
<dbReference type="Proteomes" id="UP000324233">
    <property type="component" value="Chromosome"/>
</dbReference>
<dbReference type="RefSeq" id="WP_148593840.1">
    <property type="nucleotide sequence ID" value="NZ_CP042997.1"/>
</dbReference>
<dbReference type="GO" id="GO:0016020">
    <property type="term" value="C:membrane"/>
    <property type="evidence" value="ECO:0007669"/>
    <property type="project" value="UniProtKB-SubCell"/>
</dbReference>
<evidence type="ECO:0000256" key="15">
    <source>
        <dbReference type="NCBIfam" id="TIGR00560"/>
    </source>
</evidence>
<evidence type="ECO:0000256" key="2">
    <source>
        <dbReference type="ARBA" id="ARBA00005042"/>
    </source>
</evidence>
<evidence type="ECO:0000256" key="7">
    <source>
        <dbReference type="ARBA" id="ARBA00022679"/>
    </source>
</evidence>
<evidence type="ECO:0000256" key="13">
    <source>
        <dbReference type="ARBA" id="ARBA00023264"/>
    </source>
</evidence>
<dbReference type="PIRSF" id="PIRSF000847">
    <property type="entry name" value="Phos_ph_gly_syn"/>
    <property type="match status" value="1"/>
</dbReference>
<sequence>MSGPRERGEATATLPQGGPRRPRFWNVPNSLTVGRLIMSVVVFALMGGEYYAAAFLVFILAALSDWLDGYFARLLDQGTPIGRQLDPLIDKVIVSGCYIYLSAIADRTGVRPWMVTAIVVRELLIQGLRSLLEGQGQPFGAKMAGKLKTTAQCFSIGAALLALAMPTPPGWLLGTRDGFTWLAVLLTLYSGASYMSGAMPALRGQATRN</sequence>
<name>A0A5B9W0P5_9BACT</name>
<dbReference type="InterPro" id="IPR000462">
    <property type="entry name" value="CDP-OH_P_trans"/>
</dbReference>
<dbReference type="GO" id="GO:0046474">
    <property type="term" value="P:glycerophospholipid biosynthetic process"/>
    <property type="evidence" value="ECO:0007669"/>
    <property type="project" value="TreeGrafter"/>
</dbReference>
<evidence type="ECO:0000256" key="12">
    <source>
        <dbReference type="ARBA" id="ARBA00023209"/>
    </source>
</evidence>
<dbReference type="InterPro" id="IPR004570">
    <property type="entry name" value="Phosphatidylglycerol_P_synth"/>
</dbReference>
<evidence type="ECO:0000256" key="9">
    <source>
        <dbReference type="ARBA" id="ARBA00022989"/>
    </source>
</evidence>
<feature type="transmembrane region" description="Helical" evidence="18">
    <location>
        <begin position="153"/>
        <end position="173"/>
    </location>
</feature>
<keyword evidence="20" id="KW-1185">Reference proteome</keyword>
<dbReference type="EC" id="2.7.8.5" evidence="4 15"/>
<feature type="transmembrane region" description="Helical" evidence="18">
    <location>
        <begin position="179"/>
        <end position="202"/>
    </location>
</feature>
<evidence type="ECO:0000256" key="8">
    <source>
        <dbReference type="ARBA" id="ARBA00022692"/>
    </source>
</evidence>
<keyword evidence="7 16" id="KW-0808">Transferase</keyword>
<keyword evidence="12" id="KW-0594">Phospholipid biosynthesis</keyword>
<evidence type="ECO:0000256" key="3">
    <source>
        <dbReference type="ARBA" id="ARBA00010441"/>
    </source>
</evidence>
<keyword evidence="13" id="KW-1208">Phospholipid metabolism</keyword>
<dbReference type="PANTHER" id="PTHR14269:SF62">
    <property type="entry name" value="CDP-DIACYLGLYCEROL--GLYCEROL-3-PHOSPHATE 3-PHOSPHATIDYLTRANSFERASE 1, CHLOROPLASTIC"/>
    <property type="match status" value="1"/>
</dbReference>
<dbReference type="OrthoDB" id="9796672at2"/>
<dbReference type="KEGG" id="agv:OJF2_23700"/>
<evidence type="ECO:0000256" key="4">
    <source>
        <dbReference type="ARBA" id="ARBA00013170"/>
    </source>
</evidence>
<keyword evidence="6" id="KW-0444">Lipid biosynthesis</keyword>
<evidence type="ECO:0000256" key="6">
    <source>
        <dbReference type="ARBA" id="ARBA00022516"/>
    </source>
</evidence>
<evidence type="ECO:0000256" key="17">
    <source>
        <dbReference type="SAM" id="MobiDB-lite"/>
    </source>
</evidence>
<proteinExistence type="inferred from homology"/>
<gene>
    <name evidence="19" type="primary">pgsA</name>
    <name evidence="19" type="ORF">OJF2_23700</name>
</gene>
<dbReference type="PANTHER" id="PTHR14269">
    <property type="entry name" value="CDP-DIACYLGLYCEROL--GLYCEROL-3-PHOSPHATE 3-PHOSPHATIDYLTRANSFERASE-RELATED"/>
    <property type="match status" value="1"/>
</dbReference>
<evidence type="ECO:0000313" key="19">
    <source>
        <dbReference type="EMBL" id="QEH33839.1"/>
    </source>
</evidence>
<keyword evidence="10" id="KW-0443">Lipid metabolism</keyword>
<feature type="region of interest" description="Disordered" evidence="17">
    <location>
        <begin position="1"/>
        <end position="21"/>
    </location>
</feature>
<evidence type="ECO:0000256" key="18">
    <source>
        <dbReference type="SAM" id="Phobius"/>
    </source>
</evidence>
<dbReference type="InterPro" id="IPR048254">
    <property type="entry name" value="CDP_ALCOHOL_P_TRANSF_CS"/>
</dbReference>
<dbReference type="EMBL" id="CP042997">
    <property type="protein sequence ID" value="QEH33839.1"/>
    <property type="molecule type" value="Genomic_DNA"/>
</dbReference>
<evidence type="ECO:0000256" key="5">
    <source>
        <dbReference type="ARBA" id="ARBA00014944"/>
    </source>
</evidence>
<dbReference type="GO" id="GO:0008444">
    <property type="term" value="F:CDP-diacylglycerol-glycerol-3-phosphate 3-phosphatidyltransferase activity"/>
    <property type="evidence" value="ECO:0007669"/>
    <property type="project" value="UniProtKB-UniRule"/>
</dbReference>
<dbReference type="InterPro" id="IPR043130">
    <property type="entry name" value="CDP-OH_PTrfase_TM_dom"/>
</dbReference>
<comment type="subcellular location">
    <subcellularLocation>
        <location evidence="1">Membrane</location>
        <topology evidence="1">Multi-pass membrane protein</topology>
    </subcellularLocation>
</comment>
<keyword evidence="11 18" id="KW-0472">Membrane</keyword>
<feature type="transmembrane region" description="Helical" evidence="18">
    <location>
        <begin position="36"/>
        <end position="63"/>
    </location>
</feature>
<dbReference type="PROSITE" id="PS00379">
    <property type="entry name" value="CDP_ALCOHOL_P_TRANSF"/>
    <property type="match status" value="1"/>
</dbReference>
<protein>
    <recommendedName>
        <fullName evidence="5 15">CDP-diacylglycerol--glycerol-3-phosphate 3-phosphatidyltransferase</fullName>
        <ecNumber evidence="4 15">2.7.8.5</ecNumber>
    </recommendedName>
</protein>